<evidence type="ECO:0000256" key="2">
    <source>
        <dbReference type="ARBA" id="ARBA00022857"/>
    </source>
</evidence>
<dbReference type="GO" id="GO:0006006">
    <property type="term" value="P:glucose metabolic process"/>
    <property type="evidence" value="ECO:0007669"/>
    <property type="project" value="InterPro"/>
</dbReference>
<dbReference type="PANTHER" id="PTHR23429:SF0">
    <property type="entry name" value="GLUCOSE-6-PHOSPHATE 1-DEHYDROGENASE"/>
    <property type="match status" value="1"/>
</dbReference>
<dbReference type="PANTHER" id="PTHR23429">
    <property type="entry name" value="GLUCOSE-6-PHOSPHATE 1-DEHYDROGENASE G6PD"/>
    <property type="match status" value="1"/>
</dbReference>
<evidence type="ECO:0000256" key="4">
    <source>
        <dbReference type="ARBA" id="ARBA00023277"/>
    </source>
</evidence>
<name>A0A0D1V446_ANEMI</name>
<dbReference type="Pfam" id="PF02781">
    <property type="entry name" value="G6PD_C"/>
    <property type="match status" value="1"/>
</dbReference>
<evidence type="ECO:0000313" key="7">
    <source>
        <dbReference type="Proteomes" id="UP000037269"/>
    </source>
</evidence>
<gene>
    <name evidence="6" type="ORF">AF333_21360</name>
</gene>
<protein>
    <recommendedName>
        <fullName evidence="5">Glucose-6-phosphate dehydrogenase C-terminal domain-containing protein</fullName>
    </recommendedName>
</protein>
<feature type="domain" description="Glucose-6-phosphate dehydrogenase C-terminal" evidence="5">
    <location>
        <begin position="2"/>
        <end position="122"/>
    </location>
</feature>
<keyword evidence="2" id="KW-0521">NADP</keyword>
<dbReference type="Gene3D" id="3.40.50.720">
    <property type="entry name" value="NAD(P)-binding Rossmann-like Domain"/>
    <property type="match status" value="1"/>
</dbReference>
<dbReference type="GO" id="GO:0009051">
    <property type="term" value="P:pentose-phosphate shunt, oxidative branch"/>
    <property type="evidence" value="ECO:0007669"/>
    <property type="project" value="TreeGrafter"/>
</dbReference>
<dbReference type="STRING" id="47500.AF333_21360"/>
<evidence type="ECO:0000256" key="1">
    <source>
        <dbReference type="ARBA" id="ARBA00004921"/>
    </source>
</evidence>
<comment type="caution">
    <text evidence="6">The sequence shown here is derived from an EMBL/GenBank/DDBJ whole genome shotgun (WGS) entry which is preliminary data.</text>
</comment>
<dbReference type="InterPro" id="IPR022675">
    <property type="entry name" value="G6P_DH_C"/>
</dbReference>
<keyword evidence="4" id="KW-0119">Carbohydrate metabolism</keyword>
<evidence type="ECO:0000313" key="6">
    <source>
        <dbReference type="EMBL" id="KON97615.1"/>
    </source>
</evidence>
<comment type="pathway">
    <text evidence="1">Carbohydrate degradation.</text>
</comment>
<proteinExistence type="predicted"/>
<dbReference type="GO" id="GO:0050661">
    <property type="term" value="F:NADP binding"/>
    <property type="evidence" value="ECO:0007669"/>
    <property type="project" value="InterPro"/>
</dbReference>
<dbReference type="Proteomes" id="UP000037269">
    <property type="component" value="Unassembled WGS sequence"/>
</dbReference>
<dbReference type="GO" id="GO:0005829">
    <property type="term" value="C:cytosol"/>
    <property type="evidence" value="ECO:0007669"/>
    <property type="project" value="TreeGrafter"/>
</dbReference>
<dbReference type="PATRIC" id="fig|47500.8.peg.1020"/>
<keyword evidence="7" id="KW-1185">Reference proteome</keyword>
<dbReference type="InterPro" id="IPR001282">
    <property type="entry name" value="G6P_DH"/>
</dbReference>
<dbReference type="Gene3D" id="3.30.360.10">
    <property type="entry name" value="Dihydrodipicolinate Reductase, domain 2"/>
    <property type="match status" value="1"/>
</dbReference>
<organism evidence="6 7">
    <name type="scientific">Aneurinibacillus migulanus</name>
    <name type="common">Bacillus migulanus</name>
    <dbReference type="NCBI Taxonomy" id="47500"/>
    <lineage>
        <taxon>Bacteria</taxon>
        <taxon>Bacillati</taxon>
        <taxon>Bacillota</taxon>
        <taxon>Bacilli</taxon>
        <taxon>Bacillales</taxon>
        <taxon>Paenibacillaceae</taxon>
        <taxon>Aneurinibacillus group</taxon>
        <taxon>Aneurinibacillus</taxon>
    </lineage>
</organism>
<dbReference type="SUPFAM" id="SSF55347">
    <property type="entry name" value="Glyceraldehyde-3-phosphate dehydrogenase-like, C-terminal domain"/>
    <property type="match status" value="1"/>
</dbReference>
<dbReference type="GeneID" id="42307693"/>
<sequence>MIEFKNPLEGFYKNEEEKTLSNLLVIQRNPNESISLRLNMKNILNDNRVEPVSMGFSVDSKEIPEAYELLIFDALRGNSTFFSRWKEVELPWKWVQPILEAFEENILPLHPYPSGSMGSEASH</sequence>
<dbReference type="EMBL" id="LGUG01000004">
    <property type="protein sequence ID" value="KON97615.1"/>
    <property type="molecule type" value="Genomic_DNA"/>
</dbReference>
<dbReference type="GO" id="GO:0004345">
    <property type="term" value="F:glucose-6-phosphate dehydrogenase activity"/>
    <property type="evidence" value="ECO:0007669"/>
    <property type="project" value="InterPro"/>
</dbReference>
<keyword evidence="3" id="KW-0560">Oxidoreductase</keyword>
<evidence type="ECO:0000256" key="3">
    <source>
        <dbReference type="ARBA" id="ARBA00023002"/>
    </source>
</evidence>
<accession>A0A0D1V446</accession>
<dbReference type="AlphaFoldDB" id="A0A0D1V446"/>
<dbReference type="RefSeq" id="WP_043066852.1">
    <property type="nucleotide sequence ID" value="NZ_BJOA01000148.1"/>
</dbReference>
<reference evidence="6 7" key="1">
    <citation type="submission" date="2015-07" db="EMBL/GenBank/DDBJ databases">
        <title>Fjat-14205 dsm 2895.</title>
        <authorList>
            <person name="Liu B."/>
            <person name="Wang J."/>
            <person name="Zhu Y."/>
            <person name="Liu G."/>
            <person name="Chen Q."/>
            <person name="Chen Z."/>
            <person name="Lan J."/>
            <person name="Che J."/>
            <person name="Ge C."/>
            <person name="Shi H."/>
            <person name="Pan Z."/>
            <person name="Liu X."/>
        </authorList>
    </citation>
    <scope>NUCLEOTIDE SEQUENCE [LARGE SCALE GENOMIC DNA]</scope>
    <source>
        <strain evidence="6 7">DSM 2895</strain>
    </source>
</reference>
<evidence type="ECO:0000259" key="5">
    <source>
        <dbReference type="Pfam" id="PF02781"/>
    </source>
</evidence>